<dbReference type="InterPro" id="IPR046532">
    <property type="entry name" value="DUF6597"/>
</dbReference>
<dbReference type="Pfam" id="PF20240">
    <property type="entry name" value="DUF6597"/>
    <property type="match status" value="1"/>
</dbReference>
<sequence length="299" mass="33194">MTFNNGFAAKRKTGEAPDSKAAAPRSPFCDYSEPGLGVLNPASGRQNFRLLRYDPAPELAPFVLHYWTVEWELPGGRSYVQEIVPNPCVNLVIEPGRTFCFTPSAEKFAKSLSGAGRVFGVKFRPGGFYPLLREPLSPLAGMPIPVERVLDATAAELEEALRTRSSEELISIMNRLLLDAAPHFDADAQLLCRMMAAISSDRELTKVDQLCERFGIEKRTLQRLFNRRVGLAPKWVIRLQRLQEAAEALDRGAADSRPTLLHLSHELGYHDQTHFGKDFKTVVGVTPEAYALGGRAKTE</sequence>
<evidence type="ECO:0000256" key="3">
    <source>
        <dbReference type="ARBA" id="ARBA00023163"/>
    </source>
</evidence>
<keyword evidence="2" id="KW-0238">DNA-binding</keyword>
<dbReference type="InterPro" id="IPR018060">
    <property type="entry name" value="HTH_AraC"/>
</dbReference>
<dbReference type="EMBL" id="CP041217">
    <property type="protein sequence ID" value="QDH21506.1"/>
    <property type="molecule type" value="Genomic_DNA"/>
</dbReference>
<organism evidence="6 7">
    <name type="scientific">Saccharibacillus brassicae</name>
    <dbReference type="NCBI Taxonomy" id="2583377"/>
    <lineage>
        <taxon>Bacteria</taxon>
        <taxon>Bacillati</taxon>
        <taxon>Bacillota</taxon>
        <taxon>Bacilli</taxon>
        <taxon>Bacillales</taxon>
        <taxon>Paenibacillaceae</taxon>
        <taxon>Saccharibacillus</taxon>
    </lineage>
</organism>
<feature type="region of interest" description="Disordered" evidence="4">
    <location>
        <begin position="1"/>
        <end position="26"/>
    </location>
</feature>
<dbReference type="Proteomes" id="UP000316968">
    <property type="component" value="Chromosome"/>
</dbReference>
<keyword evidence="1" id="KW-0805">Transcription regulation</keyword>
<accession>A0A4Y6UYL5</accession>
<keyword evidence="3" id="KW-0804">Transcription</keyword>
<dbReference type="InterPro" id="IPR009057">
    <property type="entry name" value="Homeodomain-like_sf"/>
</dbReference>
<dbReference type="SUPFAM" id="SSF46689">
    <property type="entry name" value="Homeodomain-like"/>
    <property type="match status" value="1"/>
</dbReference>
<dbReference type="SMART" id="SM00342">
    <property type="entry name" value="HTH_ARAC"/>
    <property type="match status" value="1"/>
</dbReference>
<feature type="domain" description="HTH araC/xylS-type" evidence="5">
    <location>
        <begin position="188"/>
        <end position="293"/>
    </location>
</feature>
<proteinExistence type="predicted"/>
<keyword evidence="7" id="KW-1185">Reference proteome</keyword>
<evidence type="ECO:0000313" key="7">
    <source>
        <dbReference type="Proteomes" id="UP000316968"/>
    </source>
</evidence>
<dbReference type="OrthoDB" id="323290at2"/>
<dbReference type="RefSeq" id="WP_141448051.1">
    <property type="nucleotide sequence ID" value="NZ_CP041217.1"/>
</dbReference>
<dbReference type="KEGG" id="saca:FFV09_12045"/>
<dbReference type="Gene3D" id="1.10.10.60">
    <property type="entry name" value="Homeodomain-like"/>
    <property type="match status" value="1"/>
</dbReference>
<evidence type="ECO:0000259" key="5">
    <source>
        <dbReference type="PROSITE" id="PS01124"/>
    </source>
</evidence>
<dbReference type="PANTHER" id="PTHR46796">
    <property type="entry name" value="HTH-TYPE TRANSCRIPTIONAL ACTIVATOR RHAS-RELATED"/>
    <property type="match status" value="1"/>
</dbReference>
<dbReference type="InterPro" id="IPR050204">
    <property type="entry name" value="AraC_XylS_family_regulators"/>
</dbReference>
<evidence type="ECO:0000256" key="4">
    <source>
        <dbReference type="SAM" id="MobiDB-lite"/>
    </source>
</evidence>
<gene>
    <name evidence="6" type="ORF">FFV09_12045</name>
</gene>
<dbReference type="Pfam" id="PF12833">
    <property type="entry name" value="HTH_18"/>
    <property type="match status" value="1"/>
</dbReference>
<dbReference type="GO" id="GO:0003700">
    <property type="term" value="F:DNA-binding transcription factor activity"/>
    <property type="evidence" value="ECO:0007669"/>
    <property type="project" value="InterPro"/>
</dbReference>
<dbReference type="GO" id="GO:0043565">
    <property type="term" value="F:sequence-specific DNA binding"/>
    <property type="evidence" value="ECO:0007669"/>
    <property type="project" value="InterPro"/>
</dbReference>
<reference evidence="6 7" key="1">
    <citation type="submission" date="2019-06" db="EMBL/GenBank/DDBJ databases">
        <title>Saccharibacillus brassicae sp. nov., an endophytic bacterium isolated from Chinese cabbage seeds (Brassica pekinensis).</title>
        <authorList>
            <person name="Jiang L."/>
            <person name="Lee J."/>
            <person name="Kim S.W."/>
        </authorList>
    </citation>
    <scope>NUCLEOTIDE SEQUENCE [LARGE SCALE GENOMIC DNA]</scope>
    <source>
        <strain evidence="7">KCTC 43072 / ATSA2</strain>
    </source>
</reference>
<dbReference type="AlphaFoldDB" id="A0A4Y6UYL5"/>
<evidence type="ECO:0000256" key="2">
    <source>
        <dbReference type="ARBA" id="ARBA00023125"/>
    </source>
</evidence>
<protein>
    <submittedName>
        <fullName evidence="6">Helix-turn-helix domain-containing protein</fullName>
    </submittedName>
</protein>
<evidence type="ECO:0000313" key="6">
    <source>
        <dbReference type="EMBL" id="QDH21506.1"/>
    </source>
</evidence>
<evidence type="ECO:0000256" key="1">
    <source>
        <dbReference type="ARBA" id="ARBA00023015"/>
    </source>
</evidence>
<dbReference type="PROSITE" id="PS01124">
    <property type="entry name" value="HTH_ARAC_FAMILY_2"/>
    <property type="match status" value="1"/>
</dbReference>
<name>A0A4Y6UYL5_SACBS</name>